<dbReference type="VEuPathDB" id="FungiDB:PC110_g1254"/>
<dbReference type="Proteomes" id="UP000251314">
    <property type="component" value="Unassembled WGS sequence"/>
</dbReference>
<name>A0A329T1K7_9STRA</name>
<feature type="compositionally biased region" description="Acidic residues" evidence="1">
    <location>
        <begin position="105"/>
        <end position="124"/>
    </location>
</feature>
<comment type="caution">
    <text evidence="2">The sequence shown here is derived from an EMBL/GenBank/DDBJ whole genome shotgun (WGS) entry which is preliminary data.</text>
</comment>
<organism evidence="2 3">
    <name type="scientific">Phytophthora cactorum</name>
    <dbReference type="NCBI Taxonomy" id="29920"/>
    <lineage>
        <taxon>Eukaryota</taxon>
        <taxon>Sar</taxon>
        <taxon>Stramenopiles</taxon>
        <taxon>Oomycota</taxon>
        <taxon>Peronosporomycetes</taxon>
        <taxon>Peronosporales</taxon>
        <taxon>Peronosporaceae</taxon>
        <taxon>Phytophthora</taxon>
    </lineage>
</organism>
<reference evidence="2 3" key="1">
    <citation type="submission" date="2018-01" db="EMBL/GenBank/DDBJ databases">
        <title>Draft genome of the strawberry crown rot pathogen Phytophthora cactorum.</title>
        <authorList>
            <person name="Armitage A.D."/>
            <person name="Lysoe E."/>
            <person name="Nellist C.F."/>
            <person name="Harrison R.J."/>
            <person name="Brurberg M.B."/>
        </authorList>
    </citation>
    <scope>NUCLEOTIDE SEQUENCE [LARGE SCALE GENOMIC DNA]</scope>
    <source>
        <strain evidence="2 3">10300</strain>
    </source>
</reference>
<feature type="region of interest" description="Disordered" evidence="1">
    <location>
        <begin position="95"/>
        <end position="131"/>
    </location>
</feature>
<proteinExistence type="predicted"/>
<evidence type="ECO:0000256" key="1">
    <source>
        <dbReference type="SAM" id="MobiDB-lite"/>
    </source>
</evidence>
<dbReference type="AlphaFoldDB" id="A0A329T1K7"/>
<sequence>MGIAFLLEHTKKTGDLADSILALKTLIETLDIATKEAQKPQIGEEANSFQTLKDRCGETPTKYSLLAKLACRIYTIPASSAAGDKNAKTSVLYNIGSESKSGDSGDADDDESKSEDESMADSSDDFSPSSKIMQDDFNAFLYDGSEAKKEST</sequence>
<dbReference type="EMBL" id="MJFZ01000014">
    <property type="protein sequence ID" value="RAW42569.1"/>
    <property type="molecule type" value="Genomic_DNA"/>
</dbReference>
<keyword evidence="3" id="KW-1185">Reference proteome</keyword>
<gene>
    <name evidence="2" type="ORF">PC110_g1254</name>
</gene>
<protein>
    <submittedName>
        <fullName evidence="2">Uncharacterized protein</fullName>
    </submittedName>
</protein>
<accession>A0A329T1K7</accession>
<evidence type="ECO:0000313" key="3">
    <source>
        <dbReference type="Proteomes" id="UP000251314"/>
    </source>
</evidence>
<dbReference type="STRING" id="29920.A0A329T1K7"/>
<dbReference type="OrthoDB" id="165194at2759"/>
<evidence type="ECO:0000313" key="2">
    <source>
        <dbReference type="EMBL" id="RAW42569.1"/>
    </source>
</evidence>